<protein>
    <submittedName>
        <fullName evidence="3">Transposase</fullName>
    </submittedName>
</protein>
<reference evidence="1 2" key="2">
    <citation type="submission" date="2018-11" db="EMBL/GenBank/DDBJ databases">
        <authorList>
            <consortium name="Pathogen Informatics"/>
        </authorList>
    </citation>
    <scope>NUCLEOTIDE SEQUENCE [LARGE SCALE GENOMIC DNA]</scope>
</reference>
<name>A0A183DDP6_9BILA</name>
<proteinExistence type="predicted"/>
<gene>
    <name evidence="1" type="ORF">GPUH_LOCUS6836</name>
</gene>
<organism evidence="3">
    <name type="scientific">Gongylonema pulchrum</name>
    <dbReference type="NCBI Taxonomy" id="637853"/>
    <lineage>
        <taxon>Eukaryota</taxon>
        <taxon>Metazoa</taxon>
        <taxon>Ecdysozoa</taxon>
        <taxon>Nematoda</taxon>
        <taxon>Chromadorea</taxon>
        <taxon>Rhabditida</taxon>
        <taxon>Spirurina</taxon>
        <taxon>Spiruromorpha</taxon>
        <taxon>Spiruroidea</taxon>
        <taxon>Gongylonematidae</taxon>
        <taxon>Gongylonema</taxon>
    </lineage>
</organism>
<dbReference type="WBParaSite" id="GPUH_0000684601-mRNA-1">
    <property type="protein sequence ID" value="GPUH_0000684601-mRNA-1"/>
    <property type="gene ID" value="GPUH_0000684601"/>
</dbReference>
<reference evidence="3" key="1">
    <citation type="submission" date="2016-06" db="UniProtKB">
        <authorList>
            <consortium name="WormBaseParasite"/>
        </authorList>
    </citation>
    <scope>IDENTIFICATION</scope>
</reference>
<dbReference type="InterPro" id="IPR016187">
    <property type="entry name" value="CTDL_fold"/>
</dbReference>
<accession>A0A183DDP6</accession>
<dbReference type="Proteomes" id="UP000271098">
    <property type="component" value="Unassembled WGS sequence"/>
</dbReference>
<evidence type="ECO:0000313" key="2">
    <source>
        <dbReference type="Proteomes" id="UP000271098"/>
    </source>
</evidence>
<evidence type="ECO:0000313" key="3">
    <source>
        <dbReference type="WBParaSite" id="GPUH_0000684601-mRNA-1"/>
    </source>
</evidence>
<keyword evidence="2" id="KW-1185">Reference proteome</keyword>
<dbReference type="AlphaFoldDB" id="A0A183DDP6"/>
<dbReference type="EMBL" id="UYRT01016757">
    <property type="protein sequence ID" value="VDK56283.1"/>
    <property type="molecule type" value="Genomic_DNA"/>
</dbReference>
<dbReference type="SUPFAM" id="SSF56436">
    <property type="entry name" value="C-type lectin-like"/>
    <property type="match status" value="1"/>
</dbReference>
<evidence type="ECO:0000313" key="1">
    <source>
        <dbReference type="EMBL" id="VDK56283.1"/>
    </source>
</evidence>
<dbReference type="OrthoDB" id="5824021at2759"/>
<sequence length="105" mass="12500">MSNIENADSEFCKLQNSPKTRNISSVSVRNKDEFDYLKQTHLYYDNLEKKKHNTPLLIGLTYRNGELTWDDGRAFDHHGFFAKLINTNFHDLDCRRYLLYRVPRS</sequence>